<sequence>MSHPAWTPCRASPKRRWTQAGSCTWTPALTPGAMPSCWMWPWPGCFPRGRRVELEEEEQLIQYVHDRSERPANSFVLMASASEMDRECHPVAFTVTILPVNDQPSDLTTNSGLQTTEFILELLASLYSCGDQNTLVEQLAEEAQRRDEMLRMHHMLKEVLTIIRDINTTTVSLPLSLHVDDSWLQVQSLPDERRDQGRPQGPKVPQPGPPRGMPRGRPSPAPGCPAPAMSPAQPGLRARLLGFLLLGAPLGKCHPVSSRPEAFPDPFGPTRQVLSCPTRDHQVSRG</sequence>
<reference evidence="2" key="2">
    <citation type="submission" date="2025-09" db="UniProtKB">
        <authorList>
            <consortium name="Ensembl"/>
        </authorList>
    </citation>
    <scope>IDENTIFICATION</scope>
</reference>
<feature type="compositionally biased region" description="Pro residues" evidence="1">
    <location>
        <begin position="202"/>
        <end position="225"/>
    </location>
</feature>
<protein>
    <submittedName>
        <fullName evidence="2">Uncharacterized protein</fullName>
    </submittedName>
</protein>
<accession>A0A8I5MXG4</accession>
<keyword evidence="3" id="KW-1185">Reference proteome</keyword>
<dbReference type="Proteomes" id="UP000028761">
    <property type="component" value="Unplaced"/>
</dbReference>
<reference evidence="2" key="1">
    <citation type="submission" date="2025-08" db="UniProtKB">
        <authorList>
            <consortium name="Ensembl"/>
        </authorList>
    </citation>
    <scope>IDENTIFICATION</scope>
</reference>
<evidence type="ECO:0000313" key="3">
    <source>
        <dbReference type="Proteomes" id="UP000028761"/>
    </source>
</evidence>
<dbReference type="Ensembl" id="ENSPANT00000063456.1">
    <property type="protein sequence ID" value="ENSPANP00000050332.1"/>
    <property type="gene ID" value="ENSPANG00000039387.1"/>
</dbReference>
<evidence type="ECO:0000256" key="1">
    <source>
        <dbReference type="SAM" id="MobiDB-lite"/>
    </source>
</evidence>
<feature type="region of interest" description="Disordered" evidence="1">
    <location>
        <begin position="254"/>
        <end position="286"/>
    </location>
</feature>
<feature type="region of interest" description="Disordered" evidence="1">
    <location>
        <begin position="191"/>
        <end position="231"/>
    </location>
</feature>
<name>A0A8I5MXG4_PAPAN</name>
<evidence type="ECO:0000313" key="2">
    <source>
        <dbReference type="Ensembl" id="ENSPANP00000050332.1"/>
    </source>
</evidence>
<dbReference type="AlphaFoldDB" id="A0A8I5MXG4"/>
<proteinExistence type="predicted"/>
<organism evidence="2 3">
    <name type="scientific">Papio anubis</name>
    <name type="common">Olive baboon</name>
    <dbReference type="NCBI Taxonomy" id="9555"/>
    <lineage>
        <taxon>Eukaryota</taxon>
        <taxon>Metazoa</taxon>
        <taxon>Chordata</taxon>
        <taxon>Craniata</taxon>
        <taxon>Vertebrata</taxon>
        <taxon>Euteleostomi</taxon>
        <taxon>Mammalia</taxon>
        <taxon>Eutheria</taxon>
        <taxon>Euarchontoglires</taxon>
        <taxon>Primates</taxon>
        <taxon>Haplorrhini</taxon>
        <taxon>Catarrhini</taxon>
        <taxon>Cercopithecidae</taxon>
        <taxon>Cercopithecinae</taxon>
        <taxon>Papio</taxon>
    </lineage>
</organism>
<dbReference type="GeneTree" id="ENSGT00940000155214"/>